<feature type="transmembrane region" description="Helical" evidence="1">
    <location>
        <begin position="6"/>
        <end position="25"/>
    </location>
</feature>
<keyword evidence="1" id="KW-0472">Membrane</keyword>
<dbReference type="Proteomes" id="UP000070617">
    <property type="component" value="Unassembled WGS sequence"/>
</dbReference>
<dbReference type="InterPro" id="IPR046654">
    <property type="entry name" value="DUF6672"/>
</dbReference>
<name>A0A133NFN0_9FUSO</name>
<dbReference type="AlphaFoldDB" id="A0A133NFN0"/>
<evidence type="ECO:0000313" key="2">
    <source>
        <dbReference type="EMBL" id="KXA15063.1"/>
    </source>
</evidence>
<evidence type="ECO:0000256" key="1">
    <source>
        <dbReference type="SAM" id="Phobius"/>
    </source>
</evidence>
<dbReference type="EMBL" id="LRPX01000033">
    <property type="protein sequence ID" value="KXA15063.1"/>
    <property type="molecule type" value="Genomic_DNA"/>
</dbReference>
<keyword evidence="3" id="KW-1185">Reference proteome</keyword>
<protein>
    <submittedName>
        <fullName evidence="2">Uncharacterized protein</fullName>
    </submittedName>
</protein>
<dbReference type="STRING" id="134605.HMPREF3206_00781"/>
<accession>A0A133NFN0</accession>
<reference evidence="3" key="1">
    <citation type="submission" date="2016-01" db="EMBL/GenBank/DDBJ databases">
        <authorList>
            <person name="Mitreva M."/>
            <person name="Pepin K.H."/>
            <person name="Mihindukulasuriya K.A."/>
            <person name="Fulton R."/>
            <person name="Fronick C."/>
            <person name="O'Laughlin M."/>
            <person name="Miner T."/>
            <person name="Herter B."/>
            <person name="Rosa B.A."/>
            <person name="Cordes M."/>
            <person name="Tomlinson C."/>
            <person name="Wollam A."/>
            <person name="Palsikar V.B."/>
            <person name="Mardis E.R."/>
            <person name="Wilson R.K."/>
        </authorList>
    </citation>
    <scope>NUCLEOTIDE SEQUENCE [LARGE SCALE GENOMIC DNA]</scope>
    <source>
        <strain evidence="3">CMW8396</strain>
    </source>
</reference>
<sequence>MESRNIIRNWGILVILFLGIIYSLMVTGKEHSIILDNRNGLSGLRYSIDGENYQAMGTKKIQRYVQGKAHTIYIKKSNGQVTEKDFQLGFQENDLELDIKEIVKS</sequence>
<keyword evidence="1" id="KW-0812">Transmembrane</keyword>
<dbReference type="Pfam" id="PF20377">
    <property type="entry name" value="DUF6672"/>
    <property type="match status" value="1"/>
</dbReference>
<dbReference type="PATRIC" id="fig|134605.3.peg.781"/>
<comment type="caution">
    <text evidence="2">The sequence shown here is derived from an EMBL/GenBank/DDBJ whole genome shotgun (WGS) entry which is preliminary data.</text>
</comment>
<proteinExistence type="predicted"/>
<organism evidence="2 3">
    <name type="scientific">Fusobacterium equinum</name>
    <dbReference type="NCBI Taxonomy" id="134605"/>
    <lineage>
        <taxon>Bacteria</taxon>
        <taxon>Fusobacteriati</taxon>
        <taxon>Fusobacteriota</taxon>
        <taxon>Fusobacteriia</taxon>
        <taxon>Fusobacteriales</taxon>
        <taxon>Fusobacteriaceae</taxon>
        <taxon>Fusobacterium</taxon>
    </lineage>
</organism>
<keyword evidence="1" id="KW-1133">Transmembrane helix</keyword>
<dbReference type="RefSeq" id="WP_060793588.1">
    <property type="nucleotide sequence ID" value="NZ_KQ956528.1"/>
</dbReference>
<evidence type="ECO:0000313" key="3">
    <source>
        <dbReference type="Proteomes" id="UP000070617"/>
    </source>
</evidence>
<gene>
    <name evidence="2" type="ORF">HMPREF3206_00781</name>
</gene>